<comment type="caution">
    <text evidence="5">The sequence shown here is derived from an EMBL/GenBank/DDBJ whole genome shotgun (WGS) entry which is preliminary data.</text>
</comment>
<protein>
    <submittedName>
        <fullName evidence="5">BURP domain-containing protein</fullName>
    </submittedName>
</protein>
<organism evidence="5 6">
    <name type="scientific">Zostera marina</name>
    <name type="common">Eelgrass</name>
    <dbReference type="NCBI Taxonomy" id="29655"/>
    <lineage>
        <taxon>Eukaryota</taxon>
        <taxon>Viridiplantae</taxon>
        <taxon>Streptophyta</taxon>
        <taxon>Embryophyta</taxon>
        <taxon>Tracheophyta</taxon>
        <taxon>Spermatophyta</taxon>
        <taxon>Magnoliopsida</taxon>
        <taxon>Liliopsida</taxon>
        <taxon>Zosteraceae</taxon>
        <taxon>Zostera</taxon>
    </lineage>
</organism>
<dbReference type="AlphaFoldDB" id="A0A0K9PVI2"/>
<evidence type="ECO:0000256" key="3">
    <source>
        <dbReference type="SAM" id="SignalP"/>
    </source>
</evidence>
<evidence type="ECO:0000256" key="2">
    <source>
        <dbReference type="ARBA" id="ARBA00023180"/>
    </source>
</evidence>
<feature type="signal peptide" evidence="3">
    <location>
        <begin position="1"/>
        <end position="22"/>
    </location>
</feature>
<keyword evidence="2" id="KW-0325">Glycoprotein</keyword>
<dbReference type="InterPro" id="IPR004873">
    <property type="entry name" value="BURP_dom"/>
</dbReference>
<sequence>MMTDAFLLLFLPLLLSVSVAISAPTHFATTTIPKTTGNPNPLTPKASLLRYWSNKISNKTPKPDFLLSKASPLSALDYTFYNNLLTDRHDFTVLSSHLNSFCSAARLLCFPSVSPVFDQQTSSSKSKSKSTFSTYDNINFKNYATDQTGGFNDFKNYSDDLNGPADSFRRYSRNSNDHRESFSFYSHDGNVPTTNFTSYATSAEGGSGEFNSYHRDVNVPGLEFSNYDASAGGGRTQDFTSYSNNTNSGKQSFSGYGKNSHDGLPMSFTSYANDSNVIESTFKGYGERADNANDSFVSYGFNGNVPENNFLSYADGGKGEHVLQSFESYRDESNVGDDSFSSYLKGTGSAEGKFSNYGQSANIGSDSFKKYGENAVNATVGFKTYGMNNTFADYNKKNVKSSFADYRNTSSDQFANIASVSNGVRSGRLVNRWIEPGKFFRERMLRTGTIMPMADMRDKMPPRSFLPRTIASKLPFSTGKMKELYRIFNPTAVETNFAKSMSSTVSDCERTPSRGETKRCVTSIEDMVDFATSVLGKDVVVRSMESTAGWGENVKIGKVEGINGGDVTKSVSCHQSLFPYMVYYCHAVPKVRVYKAEILGISSEKVINHGVAICHLDTSDWSASHGAFVALGPGPGKIEVCHWIFNGDMTWAVAD</sequence>
<proteinExistence type="predicted"/>
<dbReference type="Pfam" id="PF03181">
    <property type="entry name" value="BURP"/>
    <property type="match status" value="1"/>
</dbReference>
<dbReference type="PANTHER" id="PTHR31458">
    <property type="entry name" value="POLYGALACTURONASE 1 BETA-LIKE PROTEIN 2"/>
    <property type="match status" value="1"/>
</dbReference>
<reference evidence="6" key="1">
    <citation type="journal article" date="2016" name="Nature">
        <title>The genome of the seagrass Zostera marina reveals angiosperm adaptation to the sea.</title>
        <authorList>
            <person name="Olsen J.L."/>
            <person name="Rouze P."/>
            <person name="Verhelst B."/>
            <person name="Lin Y.-C."/>
            <person name="Bayer T."/>
            <person name="Collen J."/>
            <person name="Dattolo E."/>
            <person name="De Paoli E."/>
            <person name="Dittami S."/>
            <person name="Maumus F."/>
            <person name="Michel G."/>
            <person name="Kersting A."/>
            <person name="Lauritano C."/>
            <person name="Lohaus R."/>
            <person name="Toepel M."/>
            <person name="Tonon T."/>
            <person name="Vanneste K."/>
            <person name="Amirebrahimi M."/>
            <person name="Brakel J."/>
            <person name="Bostroem C."/>
            <person name="Chovatia M."/>
            <person name="Grimwood J."/>
            <person name="Jenkins J.W."/>
            <person name="Jueterbock A."/>
            <person name="Mraz A."/>
            <person name="Stam W.T."/>
            <person name="Tice H."/>
            <person name="Bornberg-Bauer E."/>
            <person name="Green P.J."/>
            <person name="Pearson G.A."/>
            <person name="Procaccini G."/>
            <person name="Duarte C.M."/>
            <person name="Schmutz J."/>
            <person name="Reusch T.B.H."/>
            <person name="Van de Peer Y."/>
        </authorList>
    </citation>
    <scope>NUCLEOTIDE SEQUENCE [LARGE SCALE GENOMIC DNA]</scope>
    <source>
        <strain evidence="6">cv. Finnish</strain>
    </source>
</reference>
<keyword evidence="6" id="KW-1185">Reference proteome</keyword>
<dbReference type="STRING" id="29655.A0A0K9PVI2"/>
<dbReference type="EMBL" id="LFYR01000607">
    <property type="protein sequence ID" value="KMZ73043.1"/>
    <property type="molecule type" value="Genomic_DNA"/>
</dbReference>
<keyword evidence="1 3" id="KW-0732">Signal</keyword>
<evidence type="ECO:0000313" key="5">
    <source>
        <dbReference type="EMBL" id="KMZ73043.1"/>
    </source>
</evidence>
<evidence type="ECO:0000259" key="4">
    <source>
        <dbReference type="PROSITE" id="PS51277"/>
    </source>
</evidence>
<evidence type="ECO:0000256" key="1">
    <source>
        <dbReference type="ARBA" id="ARBA00022729"/>
    </source>
</evidence>
<dbReference type="PANTHER" id="PTHR31458:SF2">
    <property type="entry name" value="POLYGALACTURONASE 1 BETA-LIKE PROTEIN 2"/>
    <property type="match status" value="1"/>
</dbReference>
<gene>
    <name evidence="5" type="ORF">ZOSMA_155G00410</name>
</gene>
<dbReference type="OMA" id="FKRYGKG"/>
<dbReference type="PROSITE" id="PS51277">
    <property type="entry name" value="BURP"/>
    <property type="match status" value="1"/>
</dbReference>
<accession>A0A0K9PVI2</accession>
<dbReference type="OrthoDB" id="773062at2759"/>
<dbReference type="InterPro" id="IPR051897">
    <property type="entry name" value="PG-associated_BURP"/>
</dbReference>
<dbReference type="Proteomes" id="UP000036987">
    <property type="component" value="Unassembled WGS sequence"/>
</dbReference>
<evidence type="ECO:0000313" key="6">
    <source>
        <dbReference type="Proteomes" id="UP000036987"/>
    </source>
</evidence>
<dbReference type="SMART" id="SM01045">
    <property type="entry name" value="BURP"/>
    <property type="match status" value="1"/>
</dbReference>
<feature type="domain" description="BURP" evidence="4">
    <location>
        <begin position="439"/>
        <end position="654"/>
    </location>
</feature>
<feature type="chain" id="PRO_5005528336" evidence="3">
    <location>
        <begin position="23"/>
        <end position="655"/>
    </location>
</feature>
<name>A0A0K9PVI2_ZOSMR</name>